<dbReference type="RefSeq" id="WP_188363218.1">
    <property type="nucleotide sequence ID" value="NZ_BMFG01000018.1"/>
</dbReference>
<evidence type="ECO:0000313" key="2">
    <source>
        <dbReference type="Proteomes" id="UP000625735"/>
    </source>
</evidence>
<evidence type="ECO:0000313" key="1">
    <source>
        <dbReference type="EMBL" id="GGD36387.1"/>
    </source>
</evidence>
<organism evidence="1 2">
    <name type="scientific">Flavobacterium orientale</name>
    <dbReference type="NCBI Taxonomy" id="1756020"/>
    <lineage>
        <taxon>Bacteria</taxon>
        <taxon>Pseudomonadati</taxon>
        <taxon>Bacteroidota</taxon>
        <taxon>Flavobacteriia</taxon>
        <taxon>Flavobacteriales</taxon>
        <taxon>Flavobacteriaceae</taxon>
        <taxon>Flavobacterium</taxon>
    </lineage>
</organism>
<protein>
    <submittedName>
        <fullName evidence="1">Uncharacterized protein</fullName>
    </submittedName>
</protein>
<dbReference type="Proteomes" id="UP000625735">
    <property type="component" value="Unassembled WGS sequence"/>
</dbReference>
<keyword evidence="2" id="KW-1185">Reference proteome</keyword>
<sequence length="96" mass="11038">MANNQIIESLEVLKKFFEEHKINGWVKRTEVAIEKLEENNGNSKSIMNDFIGAGMGSLIDLYVCEDNGHVLKQNEFETNNKLIKLTEEILTIKNRL</sequence>
<dbReference type="EMBL" id="BMFG01000018">
    <property type="protein sequence ID" value="GGD36387.1"/>
    <property type="molecule type" value="Genomic_DNA"/>
</dbReference>
<reference evidence="1" key="1">
    <citation type="journal article" date="2014" name="Int. J. Syst. Evol. Microbiol.">
        <title>Complete genome sequence of Corynebacterium casei LMG S-19264T (=DSM 44701T), isolated from a smear-ripened cheese.</title>
        <authorList>
            <consortium name="US DOE Joint Genome Institute (JGI-PGF)"/>
            <person name="Walter F."/>
            <person name="Albersmeier A."/>
            <person name="Kalinowski J."/>
            <person name="Ruckert C."/>
        </authorList>
    </citation>
    <scope>NUCLEOTIDE SEQUENCE</scope>
    <source>
        <strain evidence="1">CGMCC 1.12506</strain>
    </source>
</reference>
<dbReference type="AlphaFoldDB" id="A0A916YAL1"/>
<name>A0A916YAL1_9FLAO</name>
<accession>A0A916YAL1</accession>
<gene>
    <name evidence="1" type="ORF">GCM10011343_27810</name>
</gene>
<comment type="caution">
    <text evidence="1">The sequence shown here is derived from an EMBL/GenBank/DDBJ whole genome shotgun (WGS) entry which is preliminary data.</text>
</comment>
<reference evidence="1" key="2">
    <citation type="submission" date="2020-09" db="EMBL/GenBank/DDBJ databases">
        <authorList>
            <person name="Sun Q."/>
            <person name="Zhou Y."/>
        </authorList>
    </citation>
    <scope>NUCLEOTIDE SEQUENCE</scope>
    <source>
        <strain evidence="1">CGMCC 1.12506</strain>
    </source>
</reference>
<proteinExistence type="predicted"/>